<feature type="domain" description="Fido" evidence="3">
    <location>
        <begin position="357"/>
        <end position="501"/>
    </location>
</feature>
<keyword evidence="2" id="KW-0547">Nucleotide-binding</keyword>
<dbReference type="EMBL" id="CP000859">
    <property type="protein sequence ID" value="ABW66638.1"/>
    <property type="molecule type" value="Genomic_DNA"/>
</dbReference>
<dbReference type="InterPro" id="IPR036597">
    <property type="entry name" value="Fido-like_dom_sf"/>
</dbReference>
<dbReference type="Proteomes" id="UP000008561">
    <property type="component" value="Chromosome"/>
</dbReference>
<keyword evidence="5" id="KW-1185">Reference proteome</keyword>
<gene>
    <name evidence="4" type="ordered locus">Dole_0828</name>
</gene>
<dbReference type="InterPro" id="IPR040198">
    <property type="entry name" value="Fido_containing"/>
</dbReference>
<evidence type="ECO:0000259" key="3">
    <source>
        <dbReference type="PROSITE" id="PS51459"/>
    </source>
</evidence>
<name>A8ZVS9_DESOH</name>
<organism evidence="4 5">
    <name type="scientific">Desulfosudis oleivorans (strain DSM 6200 / JCM 39069 / Hxd3)</name>
    <name type="common">Desulfococcus oleovorans</name>
    <dbReference type="NCBI Taxonomy" id="96561"/>
    <lineage>
        <taxon>Bacteria</taxon>
        <taxon>Pseudomonadati</taxon>
        <taxon>Thermodesulfobacteriota</taxon>
        <taxon>Desulfobacteria</taxon>
        <taxon>Desulfobacterales</taxon>
        <taxon>Desulfosudaceae</taxon>
        <taxon>Desulfosudis</taxon>
    </lineage>
</organism>
<dbReference type="eggNOG" id="COG3177">
    <property type="taxonomic scope" value="Bacteria"/>
</dbReference>
<feature type="active site" evidence="1">
    <location>
        <position position="443"/>
    </location>
</feature>
<dbReference type="PROSITE" id="PS51459">
    <property type="entry name" value="FIDO"/>
    <property type="match status" value="1"/>
</dbReference>
<evidence type="ECO:0000313" key="5">
    <source>
        <dbReference type="Proteomes" id="UP000008561"/>
    </source>
</evidence>
<dbReference type="HOGENOM" id="CLU_548181_0_0_7"/>
<dbReference type="RefSeq" id="WP_012174256.1">
    <property type="nucleotide sequence ID" value="NC_009943.1"/>
</dbReference>
<dbReference type="KEGG" id="dol:Dole_0828"/>
<dbReference type="AlphaFoldDB" id="A8ZVS9"/>
<feature type="binding site" evidence="2">
    <location>
        <begin position="447"/>
        <end position="454"/>
    </location>
    <ligand>
        <name>ATP</name>
        <dbReference type="ChEBI" id="CHEBI:30616"/>
    </ligand>
</feature>
<dbReference type="STRING" id="96561.Dole_0828"/>
<dbReference type="PANTHER" id="PTHR13504:SF38">
    <property type="entry name" value="FIDO DOMAIN-CONTAINING PROTEIN"/>
    <property type="match status" value="1"/>
</dbReference>
<dbReference type="PANTHER" id="PTHR13504">
    <property type="entry name" value="FIDO DOMAIN-CONTAINING PROTEIN DDB_G0283145"/>
    <property type="match status" value="1"/>
</dbReference>
<dbReference type="OrthoDB" id="9813719at2"/>
<dbReference type="Pfam" id="PF02661">
    <property type="entry name" value="Fic"/>
    <property type="match status" value="1"/>
</dbReference>
<reference evidence="4 5" key="1">
    <citation type="submission" date="2007-10" db="EMBL/GenBank/DDBJ databases">
        <title>Complete sequence of Desulfococcus oleovorans Hxd3.</title>
        <authorList>
            <consortium name="US DOE Joint Genome Institute"/>
            <person name="Copeland A."/>
            <person name="Lucas S."/>
            <person name="Lapidus A."/>
            <person name="Barry K."/>
            <person name="Glavina del Rio T."/>
            <person name="Dalin E."/>
            <person name="Tice H."/>
            <person name="Pitluck S."/>
            <person name="Kiss H."/>
            <person name="Brettin T."/>
            <person name="Bruce D."/>
            <person name="Detter J.C."/>
            <person name="Han C."/>
            <person name="Schmutz J."/>
            <person name="Larimer F."/>
            <person name="Land M."/>
            <person name="Hauser L."/>
            <person name="Kyrpides N."/>
            <person name="Kim E."/>
            <person name="Wawrik B."/>
            <person name="Richardson P."/>
        </authorList>
    </citation>
    <scope>NUCLEOTIDE SEQUENCE [LARGE SCALE GENOMIC DNA]</scope>
    <source>
        <strain evidence="5">DSM 6200 / JCM 39069 / Hxd3</strain>
    </source>
</reference>
<evidence type="ECO:0000256" key="1">
    <source>
        <dbReference type="PIRSR" id="PIRSR640198-1"/>
    </source>
</evidence>
<evidence type="ECO:0000313" key="4">
    <source>
        <dbReference type="EMBL" id="ABW66638.1"/>
    </source>
</evidence>
<dbReference type="GO" id="GO:0005524">
    <property type="term" value="F:ATP binding"/>
    <property type="evidence" value="ECO:0007669"/>
    <property type="project" value="UniProtKB-KW"/>
</dbReference>
<dbReference type="Gene3D" id="1.10.3290.10">
    <property type="entry name" value="Fido-like domain"/>
    <property type="match status" value="1"/>
</dbReference>
<sequence length="509" mass="57436">MATPQDKLSASLVVLKTLQDKGIVAIHTKNMTRTHRERLAKNGFIKEVMKGWYVPSRPEEPAGESTAWYASFWGFCADYLYSRFGDQWCLSPEQSLRIHSGNWNVPEQLVVRTPKGGNKPTWLLHNTSIMDVRLKLPNKNNIETKENLQIMTLSAALISCAPGYYLNNAVEARAVLYMVADASEILPKLLEGGHSTIAGRLAGAFRNIRENTIADNIIEAMKAAGYSITEDDPFEERPAIILRGREVSPYVNRIRMDWADMRGTVLENFPQPPARLKDTGAYLKHVDDIYLTDAYHSLSIEGYRVSEALIERVRSGDWDPETNRKDREYADALAARGYWQAFQAVKKSLAKVLHANTPGTVASKDHAIWYRELFAPSVTAGLIAASDLAGYRSQPVYIRKSMHVPPRYEAVRDLMPAFFTLLEGEKEPAVRAVLGHFFFVYIHPYCDGNGRMGRFLMNVMLASGSYPWTVIPIETRNHYMAALEEASVKKNIEPFSGFLAKLVEKEIQR</sequence>
<dbReference type="SUPFAM" id="SSF140931">
    <property type="entry name" value="Fic-like"/>
    <property type="match status" value="1"/>
</dbReference>
<proteinExistence type="predicted"/>
<protein>
    <submittedName>
        <fullName evidence="4">Filamentation induced by cAMP protein Fic</fullName>
    </submittedName>
</protein>
<evidence type="ECO:0000256" key="2">
    <source>
        <dbReference type="PIRSR" id="PIRSR640198-2"/>
    </source>
</evidence>
<keyword evidence="2" id="KW-0067">ATP-binding</keyword>
<accession>A8ZVS9</accession>
<dbReference type="InterPro" id="IPR003812">
    <property type="entry name" value="Fido"/>
</dbReference>